<dbReference type="AntiFam" id="ANF00091">
    <property type="entry name" value="Shadow ORF (opposite smc)"/>
</dbReference>
<dbReference type="EMBL" id="JXIG01000310">
    <property type="protein sequence ID" value="KIU01477.1"/>
    <property type="molecule type" value="Genomic_DNA"/>
</dbReference>
<evidence type="ECO:0000313" key="2">
    <source>
        <dbReference type="Proteomes" id="UP000032274"/>
    </source>
</evidence>
<dbReference type="AntiFam" id="ANF00168">
    <property type="entry name" value="Shadow ORF (opposite smc)"/>
</dbReference>
<dbReference type="Proteomes" id="UP000032274">
    <property type="component" value="Unassembled WGS sequence"/>
</dbReference>
<dbReference type="AlphaFoldDB" id="A0AA40JQC5"/>
<comment type="caution">
    <text evidence="1">The sequence shown here is derived from an EMBL/GenBank/DDBJ whole genome shotgun (WGS) entry which is preliminary data.</text>
</comment>
<name>A0AA40JQC5_STAAU</name>
<feature type="non-terminal residue" evidence="1">
    <location>
        <position position="134"/>
    </location>
</feature>
<gene>
    <name evidence="1" type="ORF">QU38_01415</name>
</gene>
<reference evidence="1 2" key="1">
    <citation type="submission" date="2015-01" db="EMBL/GenBank/DDBJ databases">
        <title>Characterization of Swiss Staphylococcus aureus strains involved in food poisoning.</title>
        <authorList>
            <person name="Crovadore J."/>
            <person name="Chablais R."/>
            <person name="Tonacini J."/>
            <person name="Schnyder B."/>
            <person name="Lefort F."/>
        </authorList>
    </citation>
    <scope>NUCLEOTIDE SEQUENCE [LARGE SCALE GENOMIC DNA]</scope>
    <source>
        <strain evidence="1 2">SA-120</strain>
    </source>
</reference>
<evidence type="ECO:0000313" key="1">
    <source>
        <dbReference type="EMBL" id="KIU01477.1"/>
    </source>
</evidence>
<organism evidence="1 2">
    <name type="scientific">Staphylococcus aureus</name>
    <dbReference type="NCBI Taxonomy" id="1280"/>
    <lineage>
        <taxon>Bacteria</taxon>
        <taxon>Bacillati</taxon>
        <taxon>Bacillota</taxon>
        <taxon>Bacilli</taxon>
        <taxon>Bacillales</taxon>
        <taxon>Staphylococcaceae</taxon>
        <taxon>Staphylococcus</taxon>
    </lineage>
</organism>
<proteinExistence type="predicted"/>
<sequence length="134" mass="14423">MRPRRRIGEEQGDVLGADVAAVDPIGRAGAALDPADDFQLVILAHLVGLDRDFGEIARGASRGAGEDHVFHASAAHRLGAGLAHHPAQRFEQIRLAATIGADDARQPRFDAEVSRVDEALEARQPQPFDLHARL</sequence>
<accession>A0AA40JQC5</accession>
<protein>
    <submittedName>
        <fullName evidence="1">Uncharacterized protein</fullName>
    </submittedName>
</protein>